<keyword evidence="2" id="KW-0547">Nucleotide-binding</keyword>
<dbReference type="InterPro" id="IPR015854">
    <property type="entry name" value="ABC_transpr_LolD-like"/>
</dbReference>
<dbReference type="Proteomes" id="UP000830055">
    <property type="component" value="Chromosome"/>
</dbReference>
<evidence type="ECO:0000259" key="4">
    <source>
        <dbReference type="PROSITE" id="PS50893"/>
    </source>
</evidence>
<evidence type="ECO:0000313" key="5">
    <source>
        <dbReference type="EMBL" id="BDD86057.1"/>
    </source>
</evidence>
<keyword evidence="3 5" id="KW-0067">ATP-binding</keyword>
<dbReference type="InterPro" id="IPR017911">
    <property type="entry name" value="MacB-like_ATP-bd"/>
</dbReference>
<proteinExistence type="predicted"/>
<dbReference type="Gene3D" id="3.40.50.300">
    <property type="entry name" value="P-loop containing nucleotide triphosphate hydrolases"/>
    <property type="match status" value="1"/>
</dbReference>
<dbReference type="SUPFAM" id="SSF52540">
    <property type="entry name" value="P-loop containing nucleoside triphosphate hydrolases"/>
    <property type="match status" value="1"/>
</dbReference>
<keyword evidence="1" id="KW-0813">Transport</keyword>
<evidence type="ECO:0000313" key="6">
    <source>
        <dbReference type="Proteomes" id="UP000830055"/>
    </source>
</evidence>
<dbReference type="SMART" id="SM00382">
    <property type="entry name" value="AAA"/>
    <property type="match status" value="1"/>
</dbReference>
<dbReference type="PANTHER" id="PTHR24220">
    <property type="entry name" value="IMPORT ATP-BINDING PROTEIN"/>
    <property type="match status" value="1"/>
</dbReference>
<dbReference type="GO" id="GO:0005524">
    <property type="term" value="F:ATP binding"/>
    <property type="evidence" value="ECO:0007669"/>
    <property type="project" value="UniProtKB-KW"/>
</dbReference>
<dbReference type="InterPro" id="IPR003593">
    <property type="entry name" value="AAA+_ATPase"/>
</dbReference>
<name>A0ABN6M3R3_9BACT</name>
<dbReference type="RefSeq" id="WP_284153160.1">
    <property type="nucleotide sequence ID" value="NZ_AP025516.1"/>
</dbReference>
<dbReference type="InterPro" id="IPR003439">
    <property type="entry name" value="ABC_transporter-like_ATP-bd"/>
</dbReference>
<dbReference type="PROSITE" id="PS50893">
    <property type="entry name" value="ABC_TRANSPORTER_2"/>
    <property type="match status" value="1"/>
</dbReference>
<sequence>MIVQLRRLVHHYRRGAGTVPVLEELELDLERGDYLAVMGTSGCGKSTLLHILGCLLRPSGGSYRFDGEEVGGLPERELARLRSRRIAHIFQMFYLLPQLDVVHNVALPFLYRDDLDEEQARSRVDQAIDRVGLGHRRSHRPAELSGGEMQRTAIARALAAGPDLILADEPTGNLDERSSGEILALLGEMNDDGHTIVMVTHDRHVAACAGRRVSLRHGKLCHD</sequence>
<gene>
    <name evidence="5" type="ORF">DPPLL_04220</name>
</gene>
<accession>A0ABN6M3R3</accession>
<evidence type="ECO:0000256" key="3">
    <source>
        <dbReference type="ARBA" id="ARBA00022840"/>
    </source>
</evidence>
<protein>
    <submittedName>
        <fullName evidence="5">ABC transporter ATP-binding protein</fullName>
    </submittedName>
</protein>
<dbReference type="Pfam" id="PF00005">
    <property type="entry name" value="ABC_tran"/>
    <property type="match status" value="1"/>
</dbReference>
<dbReference type="InterPro" id="IPR027417">
    <property type="entry name" value="P-loop_NTPase"/>
</dbReference>
<reference evidence="5 6" key="1">
    <citation type="submission" date="2022-01" db="EMBL/GenBank/DDBJ databases">
        <title>Desulfofustis limnae sp. nov., a novel mesophilic sulfate-reducing bacterium isolated from marsh soil.</title>
        <authorList>
            <person name="Watanabe M."/>
            <person name="Takahashi A."/>
            <person name="Kojima H."/>
            <person name="Fukui M."/>
        </authorList>
    </citation>
    <scope>NUCLEOTIDE SEQUENCE [LARGE SCALE GENOMIC DNA]</scope>
    <source>
        <strain evidence="5 6">PPLL</strain>
    </source>
</reference>
<organism evidence="5 6">
    <name type="scientific">Desulfofustis limnaeus</name>
    <dbReference type="NCBI Taxonomy" id="2740163"/>
    <lineage>
        <taxon>Bacteria</taxon>
        <taxon>Pseudomonadati</taxon>
        <taxon>Thermodesulfobacteriota</taxon>
        <taxon>Desulfobulbia</taxon>
        <taxon>Desulfobulbales</taxon>
        <taxon>Desulfocapsaceae</taxon>
        <taxon>Desulfofustis</taxon>
    </lineage>
</organism>
<dbReference type="PANTHER" id="PTHR24220:SF86">
    <property type="entry name" value="ABC TRANSPORTER ABCH.1"/>
    <property type="match status" value="1"/>
</dbReference>
<dbReference type="CDD" id="cd03255">
    <property type="entry name" value="ABC_MJ0796_LolCDE_FtsE"/>
    <property type="match status" value="1"/>
</dbReference>
<feature type="domain" description="ABC transporter" evidence="4">
    <location>
        <begin position="3"/>
        <end position="223"/>
    </location>
</feature>
<keyword evidence="6" id="KW-1185">Reference proteome</keyword>
<dbReference type="EMBL" id="AP025516">
    <property type="protein sequence ID" value="BDD86057.1"/>
    <property type="molecule type" value="Genomic_DNA"/>
</dbReference>
<evidence type="ECO:0000256" key="2">
    <source>
        <dbReference type="ARBA" id="ARBA00022741"/>
    </source>
</evidence>
<evidence type="ECO:0000256" key="1">
    <source>
        <dbReference type="ARBA" id="ARBA00022448"/>
    </source>
</evidence>